<reference evidence="1" key="1">
    <citation type="submission" date="2019-11" db="EMBL/GenBank/DDBJ databases">
        <title>Nori genome reveals adaptations in red seaweeds to the harsh intertidal environment.</title>
        <authorList>
            <person name="Wang D."/>
            <person name="Mao Y."/>
        </authorList>
    </citation>
    <scope>NUCLEOTIDE SEQUENCE</scope>
    <source>
        <tissue evidence="1">Gametophyte</tissue>
    </source>
</reference>
<evidence type="ECO:0000313" key="2">
    <source>
        <dbReference type="Proteomes" id="UP000798662"/>
    </source>
</evidence>
<proteinExistence type="predicted"/>
<gene>
    <name evidence="1" type="ORF">I4F81_008007</name>
</gene>
<keyword evidence="2" id="KW-1185">Reference proteome</keyword>
<dbReference type="Proteomes" id="UP000798662">
    <property type="component" value="Chromosome 2"/>
</dbReference>
<evidence type="ECO:0000313" key="1">
    <source>
        <dbReference type="EMBL" id="KAK1865476.1"/>
    </source>
</evidence>
<dbReference type="EMBL" id="CM020619">
    <property type="protein sequence ID" value="KAK1865476.1"/>
    <property type="molecule type" value="Genomic_DNA"/>
</dbReference>
<name>A0ACC3C6W3_PYRYE</name>
<organism evidence="1 2">
    <name type="scientific">Pyropia yezoensis</name>
    <name type="common">Susabi-nori</name>
    <name type="synonym">Porphyra yezoensis</name>
    <dbReference type="NCBI Taxonomy" id="2788"/>
    <lineage>
        <taxon>Eukaryota</taxon>
        <taxon>Rhodophyta</taxon>
        <taxon>Bangiophyceae</taxon>
        <taxon>Bangiales</taxon>
        <taxon>Bangiaceae</taxon>
        <taxon>Pyropia</taxon>
    </lineage>
</organism>
<comment type="caution">
    <text evidence="1">The sequence shown here is derived from an EMBL/GenBank/DDBJ whole genome shotgun (WGS) entry which is preliminary data.</text>
</comment>
<sequence>MASRRANGGLPTPAPWPPNPYAAGAVGVSDLCSSGASTPPLAAESSERLDVPDPPVDGGTPAWASRSSSTLPSETAGDEKPCPPQASSPPPCDKESRVVADFLAEGGTRPTVSRSPLPDAAVGSTADPALSHVPSPLTANVSGDSPAKADPAPVEGHTAETDGGPPLPPRPSVAAGFADSVMALRGEVARLADGHARQTELEDTVSALRRQVALIADRAAQQAATDGTNVASLRREVTRLAAATARQAEQLDVMAAAQRGLAARSTNTGRSRMVWNSYRRARAGCPPWYTFLKEREGNGPLLPGVPPLDVPEVPVGAPLPSPFPTTYEEVATLDDDDLAIICSWLHDTAGVTKGDPISTRRAKVMARLCWWG</sequence>
<accession>A0ACC3C6W3</accession>
<protein>
    <submittedName>
        <fullName evidence="1">Uncharacterized protein</fullName>
    </submittedName>
</protein>